<feature type="compositionally biased region" description="Low complexity" evidence="5">
    <location>
        <begin position="28"/>
        <end position="38"/>
    </location>
</feature>
<sequence length="1361" mass="148432">MAARGKPVDLRATVVPEEAVEDDNSIHSGSSSSSSSSSTNGPVYEPVATGAGDRAAPRTSSGSSGADAESAAPYEARRMPTSATAATAADDLAPNTEEEEKAIDPPKPSLRVRLGLDNTTLMLMFKGSLPPTIGVAIYQSTAFAETYSTLGYLVPIVTVMCVAVMPRGKFIQTITLNILSVSFGAALALLVLYSGVQARAHTSGPLTAEELAAYKATGRPPYNSSQSAVCAIWLVFSIWLINMIRAKLPTMNLPSIVFSILINVSCTSGPLMISMTQAMALVKQIYTAMLTAMALATAVSLFVFPISSRKILMAQTAGAIGLLRKAVVLQGAYLRGLEREDMYALVTVETAVGDLGPAQENERKKEKLRRKLLKLHKKAAGPAPPPLTKEEQAAQALRATITAIRELAGKMQQEVRFAKRDAAFGKLTAHDLGEIVRLIRNIFVPVTGMSTIMDIFRRTAEHRGWNTGDDEEKPEEALAKEKERRVWNEVMKQLHEPFTLLAEAIDEGLEHAALQLGLMPKTKEQKAKDKEARKKRKAEKAAKKAAGASGDESAEGKSDEADGGVAGASSSASGSNGASEKSEGPKDKQESSPDAANAPAADEDADVEASAGVTKPGDEGFAEIINEKVKKFYKTRSEILRVWAKERGLLDGPVSPVMAKDGAGLDPVFLAREQRQSQLYVLLYMEQLMIATGEAVQDFVEYADKKVADGTMDKTRFLFPTLRRIRKWVISVFSDKDSTADDTEDVLKPNFNVVFMGDSFNTKKDPEHLPPVNAWQHFGNGLRLISRFLGSQESMFGMRVACATMTVAIVCYLEETQRFFQEQRLVWAMIIIAIGMTQTSGQSIFGFFCRVGGSFLAMIVSYIIWYIVDQKTPGIIVFLWLFIFCEYYFFLKHPRFIAASMITIITQVLIIGYELQVRKIGLAKAESTGQRYYPTYELAPYRLATVAGGSLVAFFWTIFPKPVTDRAWLRRDLSATLYLLANYFSVINETLKSTMHGTGGDPDVPGTPAHRLLKVRQKLFSKLMLLLPSLQMHSAWQKWEPTIGGEFPRAAYEDIILRSGRILNYLTLISYTVTWKPRHAPGLVDDEWLTALSELIRSIGPTHYTILSTLALLSNSLLSGQSLPPYIPLPRPYELTRHLLTLKQREPNKPVGGSDGAGDAASGGATSTATASDKKQPPRRRNSIWGKQSWRPEAGSANVGSDGAGGLYERQTEDEAIEMGVIGIGRRRSTAASRDRSFMWRDITSNEDNTATGSTMLTRINTHTAKALTGGGPNGAASQLGAALDVLDARNMEQHGFTEFAVLQVCSTLVCDDLEGMIQAVSGLVGVVDFSFRMDESSETLAADDEDDNDKDNKGKAKKDQ</sequence>
<dbReference type="EMBL" id="CAWUHD010000019">
    <property type="protein sequence ID" value="CAK7216025.1"/>
    <property type="molecule type" value="Genomic_DNA"/>
</dbReference>
<dbReference type="InterPro" id="IPR018823">
    <property type="entry name" value="ArAE_2_N"/>
</dbReference>
<comment type="caution">
    <text evidence="9">The sequence shown here is derived from an EMBL/GenBank/DDBJ whole genome shotgun (WGS) entry which is preliminary data.</text>
</comment>
<keyword evidence="3 6" id="KW-1133">Transmembrane helix</keyword>
<feature type="compositionally biased region" description="Low complexity" evidence="5">
    <location>
        <begin position="1157"/>
        <end position="1171"/>
    </location>
</feature>
<feature type="transmembrane region" description="Helical" evidence="6">
    <location>
        <begin position="825"/>
        <end position="845"/>
    </location>
</feature>
<feature type="domain" description="Putative ER transporter 6TM N-terminal" evidence="7">
    <location>
        <begin position="116"/>
        <end position="540"/>
    </location>
</feature>
<evidence type="ECO:0000256" key="1">
    <source>
        <dbReference type="ARBA" id="ARBA00004141"/>
    </source>
</evidence>
<evidence type="ECO:0000256" key="5">
    <source>
        <dbReference type="SAM" id="MobiDB-lite"/>
    </source>
</evidence>
<feature type="domain" description="Integral membrane bound transporter" evidence="8">
    <location>
        <begin position="818"/>
        <end position="956"/>
    </location>
</feature>
<gene>
    <name evidence="9" type="ORF">SEUCBS140593_002731</name>
</gene>
<dbReference type="Pfam" id="PF13515">
    <property type="entry name" value="FUSC_2"/>
    <property type="match status" value="1"/>
</dbReference>
<comment type="subcellular location">
    <subcellularLocation>
        <location evidence="1">Membrane</location>
        <topology evidence="1">Multi-pass membrane protein</topology>
    </subcellularLocation>
</comment>
<evidence type="ECO:0000256" key="4">
    <source>
        <dbReference type="ARBA" id="ARBA00023136"/>
    </source>
</evidence>
<dbReference type="PANTHER" id="PTHR37994:SF4">
    <property type="entry name" value="ER TRANSPORTER 6TM N-TERMINAL DOMAIN-CONTAINING PROTEIN-RELATED"/>
    <property type="match status" value="1"/>
</dbReference>
<evidence type="ECO:0000256" key="2">
    <source>
        <dbReference type="ARBA" id="ARBA00022692"/>
    </source>
</evidence>
<feature type="compositionally biased region" description="Low complexity" evidence="5">
    <location>
        <begin position="60"/>
        <end position="72"/>
    </location>
</feature>
<evidence type="ECO:0008006" key="11">
    <source>
        <dbReference type="Google" id="ProtNLM"/>
    </source>
</evidence>
<keyword evidence="2 6" id="KW-0812">Transmembrane</keyword>
<feature type="region of interest" description="Disordered" evidence="5">
    <location>
        <begin position="516"/>
        <end position="618"/>
    </location>
</feature>
<evidence type="ECO:0000256" key="6">
    <source>
        <dbReference type="SAM" id="Phobius"/>
    </source>
</evidence>
<keyword evidence="4 6" id="KW-0472">Membrane</keyword>
<feature type="region of interest" description="Disordered" evidence="5">
    <location>
        <begin position="1338"/>
        <end position="1361"/>
    </location>
</feature>
<feature type="compositionally biased region" description="Basic and acidic residues" evidence="5">
    <location>
        <begin position="580"/>
        <end position="591"/>
    </location>
</feature>
<dbReference type="Proteomes" id="UP001642482">
    <property type="component" value="Unassembled WGS sequence"/>
</dbReference>
<reference evidence="9 10" key="1">
    <citation type="submission" date="2024-01" db="EMBL/GenBank/DDBJ databases">
        <authorList>
            <person name="Allen C."/>
            <person name="Tagirdzhanova G."/>
        </authorList>
    </citation>
    <scope>NUCLEOTIDE SEQUENCE [LARGE SCALE GENOMIC DNA]</scope>
</reference>
<feature type="transmembrane region" description="Helical" evidence="6">
    <location>
        <begin position="253"/>
        <end position="273"/>
    </location>
</feature>
<feature type="transmembrane region" description="Helical" evidence="6">
    <location>
        <begin position="796"/>
        <end position="813"/>
    </location>
</feature>
<feature type="transmembrane region" description="Helical" evidence="6">
    <location>
        <begin position="851"/>
        <end position="868"/>
    </location>
</feature>
<name>A0ABP0B8Y9_9PEZI</name>
<feature type="region of interest" description="Disordered" evidence="5">
    <location>
        <begin position="1145"/>
        <end position="1207"/>
    </location>
</feature>
<evidence type="ECO:0000313" key="10">
    <source>
        <dbReference type="Proteomes" id="UP001642482"/>
    </source>
</evidence>
<feature type="region of interest" description="Disordered" evidence="5">
    <location>
        <begin position="1"/>
        <end position="109"/>
    </location>
</feature>
<accession>A0ABP0B8Y9</accession>
<feature type="transmembrane region" description="Helical" evidence="6">
    <location>
        <begin position="147"/>
        <end position="164"/>
    </location>
</feature>
<dbReference type="PANTHER" id="PTHR37994">
    <property type="entry name" value="ARAE_2_N DOMAIN-CONTAINING PROTEIN-RELATED"/>
    <property type="match status" value="1"/>
</dbReference>
<keyword evidence="10" id="KW-1185">Reference proteome</keyword>
<dbReference type="InterPro" id="IPR049453">
    <property type="entry name" value="Memb_transporter_dom"/>
</dbReference>
<feature type="transmembrane region" description="Helical" evidence="6">
    <location>
        <begin position="285"/>
        <end position="304"/>
    </location>
</feature>
<feature type="transmembrane region" description="Helical" evidence="6">
    <location>
        <begin position="875"/>
        <end position="891"/>
    </location>
</feature>
<feature type="compositionally biased region" description="Basic and acidic residues" evidence="5">
    <location>
        <begin position="1351"/>
        <end position="1361"/>
    </location>
</feature>
<dbReference type="Pfam" id="PF10337">
    <property type="entry name" value="ArAE_2_N"/>
    <property type="match status" value="1"/>
</dbReference>
<evidence type="ECO:0000313" key="9">
    <source>
        <dbReference type="EMBL" id="CAK7216025.1"/>
    </source>
</evidence>
<feature type="transmembrane region" description="Helical" evidence="6">
    <location>
        <begin position="897"/>
        <end position="917"/>
    </location>
</feature>
<feature type="compositionally biased region" description="Low complexity" evidence="5">
    <location>
        <begin position="567"/>
        <end position="579"/>
    </location>
</feature>
<proteinExistence type="predicted"/>
<feature type="compositionally biased region" description="Basic and acidic residues" evidence="5">
    <location>
        <begin position="521"/>
        <end position="532"/>
    </location>
</feature>
<evidence type="ECO:0000259" key="8">
    <source>
        <dbReference type="Pfam" id="PF13515"/>
    </source>
</evidence>
<feature type="transmembrane region" description="Helical" evidence="6">
    <location>
        <begin position="938"/>
        <end position="959"/>
    </location>
</feature>
<feature type="transmembrane region" description="Helical" evidence="6">
    <location>
        <begin position="311"/>
        <end position="333"/>
    </location>
</feature>
<organism evidence="9 10">
    <name type="scientific">Sporothrix eucalyptigena</name>
    <dbReference type="NCBI Taxonomy" id="1812306"/>
    <lineage>
        <taxon>Eukaryota</taxon>
        <taxon>Fungi</taxon>
        <taxon>Dikarya</taxon>
        <taxon>Ascomycota</taxon>
        <taxon>Pezizomycotina</taxon>
        <taxon>Sordariomycetes</taxon>
        <taxon>Sordariomycetidae</taxon>
        <taxon>Ophiostomatales</taxon>
        <taxon>Ophiostomataceae</taxon>
        <taxon>Sporothrix</taxon>
    </lineage>
</organism>
<evidence type="ECO:0000259" key="7">
    <source>
        <dbReference type="Pfam" id="PF10337"/>
    </source>
</evidence>
<feature type="transmembrane region" description="Helical" evidence="6">
    <location>
        <begin position="176"/>
        <end position="196"/>
    </location>
</feature>
<feature type="transmembrane region" description="Helical" evidence="6">
    <location>
        <begin position="224"/>
        <end position="241"/>
    </location>
</feature>
<protein>
    <recommendedName>
        <fullName evidence="11">ER transporter 6TM N-terminal domain-containing protein</fullName>
    </recommendedName>
</protein>
<evidence type="ECO:0000256" key="3">
    <source>
        <dbReference type="ARBA" id="ARBA00022989"/>
    </source>
</evidence>
<feature type="compositionally biased region" description="Low complexity" evidence="5">
    <location>
        <begin position="83"/>
        <end position="93"/>
    </location>
</feature>